<dbReference type="GO" id="GO:0004177">
    <property type="term" value="F:aminopeptidase activity"/>
    <property type="evidence" value="ECO:0007669"/>
    <property type="project" value="UniProtKB-KW"/>
</dbReference>
<dbReference type="InterPro" id="IPR002410">
    <property type="entry name" value="Peptidase_S33"/>
</dbReference>
<reference evidence="11 12" key="1">
    <citation type="submission" date="2020-12" db="EMBL/GenBank/DDBJ databases">
        <authorList>
            <person name="Zhou J."/>
        </authorList>
    </citation>
    <scope>NUCLEOTIDE SEQUENCE [LARGE SCALE GENOMIC DNA]</scope>
    <source>
        <strain evidence="11 12">CCUG 61299</strain>
    </source>
</reference>
<dbReference type="InterPro" id="IPR000073">
    <property type="entry name" value="AB_hydrolase_1"/>
</dbReference>
<dbReference type="PANTHER" id="PTHR43722:SF1">
    <property type="entry name" value="PROLINE IMINOPEPTIDASE"/>
    <property type="match status" value="1"/>
</dbReference>
<dbReference type="EMBL" id="CP066802">
    <property type="protein sequence ID" value="QQM67988.1"/>
    <property type="molecule type" value="Genomic_DNA"/>
</dbReference>
<dbReference type="PRINTS" id="PR00793">
    <property type="entry name" value="PROAMNOPTASE"/>
</dbReference>
<evidence type="ECO:0000313" key="12">
    <source>
        <dbReference type="Proteomes" id="UP000595895"/>
    </source>
</evidence>
<keyword evidence="12" id="KW-1185">Reference proteome</keyword>
<evidence type="ECO:0000256" key="8">
    <source>
        <dbReference type="RuleBase" id="RU003421"/>
    </source>
</evidence>
<evidence type="ECO:0000256" key="5">
    <source>
        <dbReference type="ARBA" id="ARBA00022490"/>
    </source>
</evidence>
<proteinExistence type="inferred from homology"/>
<evidence type="ECO:0000313" key="11">
    <source>
        <dbReference type="EMBL" id="QQM67988.1"/>
    </source>
</evidence>
<evidence type="ECO:0000256" key="6">
    <source>
        <dbReference type="ARBA" id="ARBA00022670"/>
    </source>
</evidence>
<dbReference type="SUPFAM" id="SSF53474">
    <property type="entry name" value="alpha/beta-Hydrolases"/>
    <property type="match status" value="1"/>
</dbReference>
<dbReference type="GO" id="GO:0005737">
    <property type="term" value="C:cytoplasm"/>
    <property type="evidence" value="ECO:0007669"/>
    <property type="project" value="UniProtKB-SubCell"/>
</dbReference>
<dbReference type="InterPro" id="IPR005944">
    <property type="entry name" value="Pro_iminopeptidase"/>
</dbReference>
<evidence type="ECO:0000256" key="3">
    <source>
        <dbReference type="ARBA" id="ARBA00010088"/>
    </source>
</evidence>
<comment type="subcellular location">
    <subcellularLocation>
        <location evidence="2">Cytoplasm</location>
    </subcellularLocation>
</comment>
<dbReference type="InterPro" id="IPR029058">
    <property type="entry name" value="AB_hydrolase_fold"/>
</dbReference>
<dbReference type="PANTHER" id="PTHR43722">
    <property type="entry name" value="PROLINE IMINOPEPTIDASE"/>
    <property type="match status" value="1"/>
</dbReference>
<dbReference type="Gene3D" id="3.40.50.1820">
    <property type="entry name" value="alpha/beta hydrolase"/>
    <property type="match status" value="1"/>
</dbReference>
<dbReference type="PRINTS" id="PR00111">
    <property type="entry name" value="ABHYDROLASE"/>
</dbReference>
<gene>
    <name evidence="11" type="primary">pip</name>
    <name evidence="11" type="ORF">JG540_03800</name>
</gene>
<evidence type="ECO:0000256" key="9">
    <source>
        <dbReference type="SAM" id="MobiDB-lite"/>
    </source>
</evidence>
<dbReference type="Pfam" id="PF00561">
    <property type="entry name" value="Abhydrolase_1"/>
    <property type="match status" value="1"/>
</dbReference>
<dbReference type="EC" id="3.4.11.5" evidence="8"/>
<keyword evidence="7 8" id="KW-0378">Hydrolase</keyword>
<feature type="compositionally biased region" description="Polar residues" evidence="9">
    <location>
        <begin position="378"/>
        <end position="387"/>
    </location>
</feature>
<protein>
    <recommendedName>
        <fullName evidence="8">Proline iminopeptidase</fullName>
        <ecNumber evidence="8">3.4.11.5</ecNumber>
    </recommendedName>
</protein>
<feature type="domain" description="AB hydrolase-1" evidence="10">
    <location>
        <begin position="50"/>
        <end position="316"/>
    </location>
</feature>
<evidence type="ECO:0000256" key="1">
    <source>
        <dbReference type="ARBA" id="ARBA00001585"/>
    </source>
</evidence>
<organism evidence="11 12">
    <name type="scientific">Actinomyces weissii</name>
    <dbReference type="NCBI Taxonomy" id="675090"/>
    <lineage>
        <taxon>Bacteria</taxon>
        <taxon>Bacillati</taxon>
        <taxon>Actinomycetota</taxon>
        <taxon>Actinomycetes</taxon>
        <taxon>Actinomycetales</taxon>
        <taxon>Actinomycetaceae</taxon>
        <taxon>Actinomyces</taxon>
    </lineage>
</organism>
<dbReference type="GO" id="GO:0006508">
    <property type="term" value="P:proteolysis"/>
    <property type="evidence" value="ECO:0007669"/>
    <property type="project" value="UniProtKB-KW"/>
</dbReference>
<keyword evidence="5" id="KW-0963">Cytoplasm</keyword>
<keyword evidence="6 8" id="KW-0645">Protease</keyword>
<evidence type="ECO:0000256" key="4">
    <source>
        <dbReference type="ARBA" id="ARBA00022438"/>
    </source>
</evidence>
<dbReference type="NCBIfam" id="TIGR01249">
    <property type="entry name" value="pro_imino_pep_1"/>
    <property type="match status" value="1"/>
</dbReference>
<evidence type="ECO:0000256" key="7">
    <source>
        <dbReference type="ARBA" id="ARBA00022801"/>
    </source>
</evidence>
<comment type="catalytic activity">
    <reaction evidence="1 8">
        <text>Release of N-terminal proline from a peptide.</text>
        <dbReference type="EC" id="3.4.11.5"/>
    </reaction>
</comment>
<evidence type="ECO:0000256" key="2">
    <source>
        <dbReference type="ARBA" id="ARBA00004496"/>
    </source>
</evidence>
<feature type="region of interest" description="Disordered" evidence="9">
    <location>
        <begin position="364"/>
        <end position="387"/>
    </location>
</feature>
<name>A0A7T7MAU3_9ACTO</name>
<accession>A0A7T7MAU3</accession>
<dbReference type="AlphaFoldDB" id="A0A7T7MAU3"/>
<sequence length="387" mass="42175">MRFMTNDVPSPAPRGFYPPIEPYASGLLDVGDGQRVYWEECGNPDGVPAVFVHGGPGGGCAPEHRRCFDPERYRVVLFDQRGCGRSLPHAWEPEADLSTNTTWHLVADLERLRRHLGVERWLVFGGSWGSTLALAYAQKHPERVSALVLRGVFTLRKRELDWYYEAGGADMVWPDEWEKYVAAAGPGVGPGGYIQRYHELLTDPDPAVHGPAALAWTTWEAATSTLLRDQAHIDEVQDPQYAITFARIENHYFLNRGWLEDGELLRSARTLCEHGIPGVVVQGRYDMCCPIGTAWALHRAWPEAELHISPTAGHSFAEPETLAALVAATDRFAQELATTSAAGTQPETAAKLVAGAQPELAATASVAGAEPGLAAESATGTMQEAQA</sequence>
<dbReference type="Proteomes" id="UP000595895">
    <property type="component" value="Chromosome"/>
</dbReference>
<dbReference type="KEGG" id="awe:JG540_03800"/>
<comment type="similarity">
    <text evidence="3 8">Belongs to the peptidase S33 family.</text>
</comment>
<evidence type="ECO:0000259" key="10">
    <source>
        <dbReference type="Pfam" id="PF00561"/>
    </source>
</evidence>
<keyword evidence="4 8" id="KW-0031">Aminopeptidase</keyword>